<protein>
    <submittedName>
        <fullName evidence="3">Acyl dehydratase</fullName>
    </submittedName>
</protein>
<dbReference type="Pfam" id="PF01575">
    <property type="entry name" value="MaoC_dehydratas"/>
    <property type="match status" value="1"/>
</dbReference>
<sequence length="172" mass="18696">MCTSKGLFDVELAGVVAYSGLRILTDTWVHGCDLGVGDRFELSTYEVRESEIIEFAFQWDPLGLHTDASAAAHGRFGGIIASGVQTLGVFQRLAVIGHWRSWRIIAGRGIKDLRFEGPVHPADTLSGWFVISGVESVSRSVDVVTIAGTLSNQYGATVLTLTMELQLEHGLY</sequence>
<dbReference type="InterPro" id="IPR002539">
    <property type="entry name" value="MaoC-like_dom"/>
</dbReference>
<keyword evidence="4" id="KW-1185">Reference proteome</keyword>
<dbReference type="OrthoDB" id="9797938at2"/>
<evidence type="ECO:0000313" key="4">
    <source>
        <dbReference type="Proteomes" id="UP000198327"/>
    </source>
</evidence>
<proteinExistence type="inferred from homology"/>
<dbReference type="SUPFAM" id="SSF54637">
    <property type="entry name" value="Thioesterase/thiol ester dehydrase-isomerase"/>
    <property type="match status" value="1"/>
</dbReference>
<name>A0A239M3A0_9NOCA</name>
<organism evidence="3 4">
    <name type="scientific">Rhodococcoides kyotonense</name>
    <dbReference type="NCBI Taxonomy" id="398843"/>
    <lineage>
        <taxon>Bacteria</taxon>
        <taxon>Bacillati</taxon>
        <taxon>Actinomycetota</taxon>
        <taxon>Actinomycetes</taxon>
        <taxon>Mycobacteriales</taxon>
        <taxon>Nocardiaceae</taxon>
        <taxon>Rhodococcoides</taxon>
    </lineage>
</organism>
<gene>
    <name evidence="3" type="ORF">SAMN05421642_115132</name>
</gene>
<dbReference type="EMBL" id="FZOW01000015">
    <property type="protein sequence ID" value="SNT37080.1"/>
    <property type="molecule type" value="Genomic_DNA"/>
</dbReference>
<evidence type="ECO:0000313" key="3">
    <source>
        <dbReference type="EMBL" id="SNT37080.1"/>
    </source>
</evidence>
<dbReference type="InterPro" id="IPR029069">
    <property type="entry name" value="HotDog_dom_sf"/>
</dbReference>
<dbReference type="Proteomes" id="UP000198327">
    <property type="component" value="Unassembled WGS sequence"/>
</dbReference>
<accession>A0A239M3A0</accession>
<feature type="domain" description="MaoC-like" evidence="2">
    <location>
        <begin position="43"/>
        <end position="145"/>
    </location>
</feature>
<dbReference type="AlphaFoldDB" id="A0A239M3A0"/>
<evidence type="ECO:0000256" key="1">
    <source>
        <dbReference type="ARBA" id="ARBA00005254"/>
    </source>
</evidence>
<dbReference type="Gene3D" id="3.10.129.10">
    <property type="entry name" value="Hotdog Thioesterase"/>
    <property type="match status" value="1"/>
</dbReference>
<evidence type="ECO:0000259" key="2">
    <source>
        <dbReference type="Pfam" id="PF01575"/>
    </source>
</evidence>
<comment type="similarity">
    <text evidence="1">Belongs to the enoyl-CoA hydratase/isomerase family.</text>
</comment>
<reference evidence="4" key="1">
    <citation type="submission" date="2017-06" db="EMBL/GenBank/DDBJ databases">
        <authorList>
            <person name="Varghese N."/>
            <person name="Submissions S."/>
        </authorList>
    </citation>
    <scope>NUCLEOTIDE SEQUENCE [LARGE SCALE GENOMIC DNA]</scope>
    <source>
        <strain evidence="4">JCM 23211</strain>
    </source>
</reference>